<name>A0A8J2NF40_FUSEQ</name>
<reference evidence="1" key="1">
    <citation type="submission" date="2021-05" db="EMBL/GenBank/DDBJ databases">
        <authorList>
            <person name="Khan N."/>
        </authorList>
    </citation>
    <scope>NUCLEOTIDE SEQUENCE</scope>
</reference>
<evidence type="ECO:0000313" key="2">
    <source>
        <dbReference type="Proteomes" id="UP000693738"/>
    </source>
</evidence>
<sequence>MAIIQRQPGAVQKASFTDIYNNQDPRAYLTTLAPLEYTVPQQLQPLFQHLHQLASQGTANSAILDVCCSYGINGGLLRHDVDMEAWTAHYAGSDLNPEEQVQSDKEFFASCVRSDKPVVLGLDKAENAIRYALDTGLIDNGWAEDLEANDPSPSLSEALKDVTLIICTGGASYVGSRTFGRIMSAVPRSTNIWMASTVIRTVSYEEVAMTLKAHGLETRKLPGVLRQRRFASDKEKSDAVAQVKAHGLDPAGFEDEGYLCAEVYISRPIGELSRALIEELADTMKGLIIA</sequence>
<protein>
    <recommendedName>
        <fullName evidence="3">Methyltransferase type 12</fullName>
    </recommendedName>
</protein>
<accession>A0A8J2NF40</accession>
<evidence type="ECO:0008006" key="3">
    <source>
        <dbReference type="Google" id="ProtNLM"/>
    </source>
</evidence>
<comment type="caution">
    <text evidence="1">The sequence shown here is derived from an EMBL/GenBank/DDBJ whole genome shotgun (WGS) entry which is preliminary data.</text>
</comment>
<evidence type="ECO:0000313" key="1">
    <source>
        <dbReference type="EMBL" id="CAG7561127.1"/>
    </source>
</evidence>
<dbReference type="AlphaFoldDB" id="A0A8J2NF40"/>
<dbReference type="EMBL" id="CAJSTJ010000140">
    <property type="protein sequence ID" value="CAG7561127.1"/>
    <property type="molecule type" value="Genomic_DNA"/>
</dbReference>
<dbReference type="Proteomes" id="UP000693738">
    <property type="component" value="Unassembled WGS sequence"/>
</dbReference>
<proteinExistence type="predicted"/>
<organism evidence="1 2">
    <name type="scientific">Fusarium equiseti</name>
    <name type="common">Fusarium scirpi</name>
    <dbReference type="NCBI Taxonomy" id="61235"/>
    <lineage>
        <taxon>Eukaryota</taxon>
        <taxon>Fungi</taxon>
        <taxon>Dikarya</taxon>
        <taxon>Ascomycota</taxon>
        <taxon>Pezizomycotina</taxon>
        <taxon>Sordariomycetes</taxon>
        <taxon>Hypocreomycetidae</taxon>
        <taxon>Hypocreales</taxon>
        <taxon>Nectriaceae</taxon>
        <taxon>Fusarium</taxon>
        <taxon>Fusarium incarnatum-equiseti species complex</taxon>
    </lineage>
</organism>
<gene>
    <name evidence="1" type="ORF">FEQUK3_LOCUS6835</name>
</gene>